<evidence type="ECO:0000256" key="10">
    <source>
        <dbReference type="ARBA" id="ARBA00022729"/>
    </source>
</evidence>
<sequence>MDLWRVFLTLALAVSIDAFSGNGVKPATLGRVPPILQRINPSLGTSSSGKPQFTKCRSPELETFSCYWTEGDYHDLKIPGSIQLFYARRIAHEWNQEWKECPDYVSAGENSCYFNSSYTSIWIPYCIKLTTNGDLLDQKCFTVDEIVQPDPPIGLNWTLLNISLTGIHGDIQVRWQPPPSADIRKGWIILEYEVQFKEINETKWKVTGPLWSTSVPLYSLRLEKEYEVRVRSRQRNFEKFSDFSEVLYITFPQMSALTCEEGPKFNSQNPHQEIDNHL</sequence>
<organism evidence="20 21">
    <name type="scientific">Cricetulus griseus</name>
    <name type="common">Chinese hamster</name>
    <name type="synonym">Cricetulus barabensis griseus</name>
    <dbReference type="NCBI Taxonomy" id="10029"/>
    <lineage>
        <taxon>Eukaryota</taxon>
        <taxon>Metazoa</taxon>
        <taxon>Chordata</taxon>
        <taxon>Craniata</taxon>
        <taxon>Vertebrata</taxon>
        <taxon>Euteleostomi</taxon>
        <taxon>Mammalia</taxon>
        <taxon>Eutheria</taxon>
        <taxon>Euarchontoglires</taxon>
        <taxon>Glires</taxon>
        <taxon>Rodentia</taxon>
        <taxon>Myomorpha</taxon>
        <taxon>Muroidea</taxon>
        <taxon>Cricetidae</taxon>
        <taxon>Cricetinae</taxon>
        <taxon>Cricetulus</taxon>
    </lineage>
</organism>
<keyword evidence="13" id="KW-1015">Disulfide bond</keyword>
<reference evidence="20" key="1">
    <citation type="submission" date="2025-08" db="UniProtKB">
        <authorList>
            <consortium name="Ensembl"/>
        </authorList>
    </citation>
    <scope>IDENTIFICATION</scope>
</reference>
<evidence type="ECO:0000256" key="14">
    <source>
        <dbReference type="ARBA" id="ARBA00023170"/>
    </source>
</evidence>
<dbReference type="GO" id="GO:0004903">
    <property type="term" value="F:growth hormone receptor activity"/>
    <property type="evidence" value="ECO:0007669"/>
    <property type="project" value="UniProtKB-ARBA"/>
</dbReference>
<name>A0A8C2MKR1_CRIGR</name>
<feature type="signal peptide" evidence="18">
    <location>
        <begin position="1"/>
        <end position="18"/>
    </location>
</feature>
<evidence type="ECO:0000256" key="11">
    <source>
        <dbReference type="ARBA" id="ARBA00022989"/>
    </source>
</evidence>
<evidence type="ECO:0000256" key="15">
    <source>
        <dbReference type="ARBA" id="ARBA00023180"/>
    </source>
</evidence>
<evidence type="ECO:0000256" key="6">
    <source>
        <dbReference type="ARBA" id="ARBA00022525"/>
    </source>
</evidence>
<evidence type="ECO:0000256" key="8">
    <source>
        <dbReference type="ARBA" id="ARBA00022583"/>
    </source>
</evidence>
<dbReference type="GO" id="GO:0060396">
    <property type="term" value="P:growth hormone receptor signaling pathway"/>
    <property type="evidence" value="ECO:0007669"/>
    <property type="project" value="UniProtKB-ARBA"/>
</dbReference>
<evidence type="ECO:0000256" key="13">
    <source>
        <dbReference type="ARBA" id="ARBA00023157"/>
    </source>
</evidence>
<dbReference type="AlphaFoldDB" id="A0A8C2MKR1"/>
<evidence type="ECO:0000256" key="7">
    <source>
        <dbReference type="ARBA" id="ARBA00022553"/>
    </source>
</evidence>
<keyword evidence="9" id="KW-0812">Transmembrane</keyword>
<reference evidence="20" key="2">
    <citation type="submission" date="2025-09" db="UniProtKB">
        <authorList>
            <consortium name="Ensembl"/>
        </authorList>
    </citation>
    <scope>IDENTIFICATION</scope>
</reference>
<keyword evidence="8" id="KW-0254">Endocytosis</keyword>
<evidence type="ECO:0000256" key="16">
    <source>
        <dbReference type="ARBA" id="ARBA00031294"/>
    </source>
</evidence>
<evidence type="ECO:0000313" key="20">
    <source>
        <dbReference type="Ensembl" id="ENSCGRP00001020212.1"/>
    </source>
</evidence>
<dbReference type="SUPFAM" id="SSF49265">
    <property type="entry name" value="Fibronectin type III"/>
    <property type="match status" value="2"/>
</dbReference>
<dbReference type="Pfam" id="PF00041">
    <property type="entry name" value="fn3"/>
    <property type="match status" value="1"/>
</dbReference>
<dbReference type="PANTHER" id="PTHR23037">
    <property type="entry name" value="CYTOKINE RECEPTOR"/>
    <property type="match status" value="1"/>
</dbReference>
<dbReference type="GO" id="GO:0005576">
    <property type="term" value="C:extracellular region"/>
    <property type="evidence" value="ECO:0007669"/>
    <property type="project" value="UniProtKB-SubCell"/>
</dbReference>
<keyword evidence="14" id="KW-0675">Receptor</keyword>
<dbReference type="FunFam" id="2.60.40.10:FF:000318">
    <property type="entry name" value="Growth hormone receptor"/>
    <property type="match status" value="1"/>
</dbReference>
<evidence type="ECO:0000256" key="2">
    <source>
        <dbReference type="ARBA" id="ARBA00004613"/>
    </source>
</evidence>
<keyword evidence="5" id="KW-1003">Cell membrane</keyword>
<gene>
    <name evidence="20" type="primary">Ghr</name>
</gene>
<comment type="similarity">
    <text evidence="3">Belongs to the type I cytokine receptor family. Type 1 subfamily.</text>
</comment>
<dbReference type="Pfam" id="PF09067">
    <property type="entry name" value="EpoR_lig-bind"/>
    <property type="match status" value="1"/>
</dbReference>
<evidence type="ECO:0000256" key="18">
    <source>
        <dbReference type="SAM" id="SignalP"/>
    </source>
</evidence>
<evidence type="ECO:0000256" key="3">
    <source>
        <dbReference type="ARBA" id="ARBA00007885"/>
    </source>
</evidence>
<dbReference type="GO" id="GO:0006897">
    <property type="term" value="P:endocytosis"/>
    <property type="evidence" value="ECO:0007669"/>
    <property type="project" value="UniProtKB-KW"/>
</dbReference>
<dbReference type="FunFam" id="2.60.40.10:FF:000269">
    <property type="entry name" value="Growth hormone receptor"/>
    <property type="match status" value="1"/>
</dbReference>
<dbReference type="CDD" id="cd00063">
    <property type="entry name" value="FN3"/>
    <property type="match status" value="1"/>
</dbReference>
<comment type="subunit">
    <text evidence="17">On growth hormone (GH) binding, forms homodimers and binds JAK2 via a box 1-containing domain.</text>
</comment>
<dbReference type="InterPro" id="IPR003528">
    <property type="entry name" value="Long_hematopoietin_rcpt_CS"/>
</dbReference>
<dbReference type="InterPro" id="IPR015152">
    <property type="entry name" value="Growth/epo_recpt_lig-bind"/>
</dbReference>
<dbReference type="Gene3D" id="2.60.40.10">
    <property type="entry name" value="Immunoglobulins"/>
    <property type="match status" value="2"/>
</dbReference>
<evidence type="ECO:0000256" key="5">
    <source>
        <dbReference type="ARBA" id="ARBA00022475"/>
    </source>
</evidence>
<evidence type="ECO:0000256" key="1">
    <source>
        <dbReference type="ARBA" id="ARBA00004251"/>
    </source>
</evidence>
<evidence type="ECO:0000256" key="4">
    <source>
        <dbReference type="ARBA" id="ARBA00017448"/>
    </source>
</evidence>
<evidence type="ECO:0000313" key="21">
    <source>
        <dbReference type="Proteomes" id="UP000694386"/>
    </source>
</evidence>
<protein>
    <recommendedName>
        <fullName evidence="4">Growth hormone receptor</fullName>
    </recommendedName>
    <alternativeName>
        <fullName evidence="16">Somatotropin receptor</fullName>
    </alternativeName>
</protein>
<keyword evidence="12" id="KW-0472">Membrane</keyword>
<evidence type="ECO:0000256" key="9">
    <source>
        <dbReference type="ARBA" id="ARBA00022692"/>
    </source>
</evidence>
<keyword evidence="6" id="KW-0964">Secreted</keyword>
<accession>A0A8C2MKR1</accession>
<dbReference type="PANTHER" id="PTHR23037:SF46">
    <property type="entry name" value="INTERLEUKIN 5 RECEPTOR SUBUNIT ALPHA"/>
    <property type="match status" value="1"/>
</dbReference>
<evidence type="ECO:0000256" key="12">
    <source>
        <dbReference type="ARBA" id="ARBA00023136"/>
    </source>
</evidence>
<keyword evidence="7" id="KW-0597">Phosphoprotein</keyword>
<evidence type="ECO:0000256" key="17">
    <source>
        <dbReference type="ARBA" id="ARBA00044958"/>
    </source>
</evidence>
<dbReference type="InterPro" id="IPR003961">
    <property type="entry name" value="FN3_dom"/>
</dbReference>
<dbReference type="InterPro" id="IPR036116">
    <property type="entry name" value="FN3_sf"/>
</dbReference>
<evidence type="ECO:0000259" key="19">
    <source>
        <dbReference type="PROSITE" id="PS50853"/>
    </source>
</evidence>
<keyword evidence="15" id="KW-0325">Glycoprotein</keyword>
<dbReference type="PROSITE" id="PS50853">
    <property type="entry name" value="FN3"/>
    <property type="match status" value="1"/>
</dbReference>
<proteinExistence type="inferred from homology"/>
<feature type="chain" id="PRO_5034770276" description="Growth hormone receptor" evidence="18">
    <location>
        <begin position="19"/>
        <end position="278"/>
    </location>
</feature>
<comment type="subcellular location">
    <subcellularLocation>
        <location evidence="1">Cell membrane</location>
        <topology evidence="1">Single-pass type I membrane protein</topology>
    </subcellularLocation>
    <subcellularLocation>
        <location evidence="2">Secreted</location>
    </subcellularLocation>
</comment>
<dbReference type="GO" id="GO:0009897">
    <property type="term" value="C:external side of plasma membrane"/>
    <property type="evidence" value="ECO:0007669"/>
    <property type="project" value="TreeGrafter"/>
</dbReference>
<feature type="domain" description="Fibronectin type-III" evidence="19">
    <location>
        <begin position="151"/>
        <end position="254"/>
    </location>
</feature>
<keyword evidence="10 18" id="KW-0732">Signal</keyword>
<keyword evidence="11" id="KW-1133">Transmembrane helix</keyword>
<dbReference type="PROSITE" id="PS01352">
    <property type="entry name" value="HEMATOPO_REC_L_F1"/>
    <property type="match status" value="1"/>
</dbReference>
<dbReference type="Proteomes" id="UP000694386">
    <property type="component" value="Unplaced"/>
</dbReference>
<dbReference type="Ensembl" id="ENSCGRT00001024456.1">
    <property type="protein sequence ID" value="ENSCGRP00001020212.1"/>
    <property type="gene ID" value="ENSCGRG00001019428.1"/>
</dbReference>
<dbReference type="InterPro" id="IPR013783">
    <property type="entry name" value="Ig-like_fold"/>
</dbReference>